<dbReference type="InterPro" id="IPR011992">
    <property type="entry name" value="EF-hand-dom_pair"/>
</dbReference>
<dbReference type="PANTHER" id="PTHR24349">
    <property type="entry name" value="SERINE/THREONINE-PROTEIN KINASE"/>
    <property type="match status" value="1"/>
</dbReference>
<dbReference type="PROSITE" id="PS50222">
    <property type="entry name" value="EF_HAND_2"/>
    <property type="match status" value="4"/>
</dbReference>
<feature type="domain" description="EF-hand" evidence="17">
    <location>
        <begin position="562"/>
        <end position="597"/>
    </location>
</feature>
<sequence length="716" mass="80776">MNYNYAPPVQAHANPPGAYGAHRPIPKQQPQVQAHAYVQGTFAQQPQRQNYAGPSAPAQHPQAHYARAPDGGVRVARPAVVQGTHPPQSPQQRGPQTASDAERLEARERINKVVRASDLLRSQAATEFERFDLDGDGFLSFEDAKQLVRAVAHQWGVPSPDSSTVRWLFDKMDLTGEQRLGRDGFHQFYRYVLCFLRDLIYPMDKRGLREIFYRRKQPKKMQEVYETGKLLGEGSYGKVHMVTERQTGNVRCCKAILKEKIRTFPEMIQNEVDTLQTLDHPNCVKYFESFEDAQFIYLIFEFIKGRSLIAEIVRRFVSLPACLGDSVWVSVVRLMGYFGEIYRYMRSILKAVAYCHGKGIVHKDLKPDNVMCPKDRTHEGDLKVIDFGFAEMFHGDKQSKAAAGTPYYTAPEVYAGLYNYKCDVWSAGVIVYMMVTQHMPFDAKTTDAYIWKITNQPVLIGGPLFEGRSPELIDLLKKMLHKKKEDRPTAAQCLAHPWFLAMERQDKGVLVGQRHNRGSIRALRPPPLAAVTKRGSVFVDYSKRSPFERFCLNLVAMNLSGTALQKAPEVFRALDVDNDGFLCREEMERGLSDLGLPRSSAEIAFNALDHEGTGLVSYSEFMAALVSADSEFAQHAFGAFRLLDSDGDGLIGEEEIKRLVAKADPAASLVPGGAERRYERQRVSAGDLFRRMDKNGNGKVDFDAFVEFLSSQRKKH</sequence>
<dbReference type="Pfam" id="PF13499">
    <property type="entry name" value="EF-hand_7"/>
    <property type="match status" value="3"/>
</dbReference>
<dbReference type="PROSITE" id="PS00108">
    <property type="entry name" value="PROTEIN_KINASE_ST"/>
    <property type="match status" value="1"/>
</dbReference>
<keyword evidence="3" id="KW-0723">Serine/threonine-protein kinase</keyword>
<evidence type="ECO:0000259" key="17">
    <source>
        <dbReference type="PROSITE" id="PS50222"/>
    </source>
</evidence>
<dbReference type="SUPFAM" id="SSF47473">
    <property type="entry name" value="EF-hand"/>
    <property type="match status" value="2"/>
</dbReference>
<dbReference type="Gene3D" id="1.10.238.10">
    <property type="entry name" value="EF-hand"/>
    <property type="match status" value="2"/>
</dbReference>
<evidence type="ECO:0000256" key="7">
    <source>
        <dbReference type="ARBA" id="ARBA00022741"/>
    </source>
</evidence>
<feature type="domain" description="Protein kinase" evidence="16">
    <location>
        <begin position="225"/>
        <end position="499"/>
    </location>
</feature>
<organism evidence="18">
    <name type="scientific">Chromera velia CCMP2878</name>
    <dbReference type="NCBI Taxonomy" id="1169474"/>
    <lineage>
        <taxon>Eukaryota</taxon>
        <taxon>Sar</taxon>
        <taxon>Alveolata</taxon>
        <taxon>Colpodellida</taxon>
        <taxon>Chromeraceae</taxon>
        <taxon>Chromera</taxon>
    </lineage>
</organism>
<dbReference type="InterPro" id="IPR008271">
    <property type="entry name" value="Ser/Thr_kinase_AS"/>
</dbReference>
<dbReference type="Pfam" id="PF00069">
    <property type="entry name" value="Pkinase"/>
    <property type="match status" value="1"/>
</dbReference>
<evidence type="ECO:0000256" key="4">
    <source>
        <dbReference type="ARBA" id="ARBA00022679"/>
    </source>
</evidence>
<evidence type="ECO:0000256" key="5">
    <source>
        <dbReference type="ARBA" id="ARBA00022723"/>
    </source>
</evidence>
<evidence type="ECO:0000256" key="2">
    <source>
        <dbReference type="ARBA" id="ARBA00012513"/>
    </source>
</evidence>
<feature type="domain" description="EF-hand" evidence="17">
    <location>
        <begin position="680"/>
        <end position="715"/>
    </location>
</feature>
<keyword evidence="4" id="KW-0808">Transferase</keyword>
<evidence type="ECO:0000256" key="3">
    <source>
        <dbReference type="ARBA" id="ARBA00022527"/>
    </source>
</evidence>
<dbReference type="PROSITE" id="PS00107">
    <property type="entry name" value="PROTEIN_KINASE_ATP"/>
    <property type="match status" value="1"/>
</dbReference>
<feature type="region of interest" description="Disordered" evidence="15">
    <location>
        <begin position="82"/>
        <end position="102"/>
    </location>
</feature>
<feature type="domain" description="EF-hand" evidence="17">
    <location>
        <begin position="631"/>
        <end position="666"/>
    </location>
</feature>
<dbReference type="InterPro" id="IPR017441">
    <property type="entry name" value="Protein_kinase_ATP_BS"/>
</dbReference>
<dbReference type="PhylomeDB" id="A0A0G4G764"/>
<evidence type="ECO:0000259" key="16">
    <source>
        <dbReference type="PROSITE" id="PS50011"/>
    </source>
</evidence>
<dbReference type="AlphaFoldDB" id="A0A0G4G764"/>
<dbReference type="PROSITE" id="PS00018">
    <property type="entry name" value="EF_HAND_1"/>
    <property type="match status" value="2"/>
</dbReference>
<evidence type="ECO:0000313" key="18">
    <source>
        <dbReference type="EMBL" id="CEM24363.1"/>
    </source>
</evidence>
<evidence type="ECO:0000256" key="8">
    <source>
        <dbReference type="ARBA" id="ARBA00022777"/>
    </source>
</evidence>
<feature type="compositionally biased region" description="Polar residues" evidence="15">
    <location>
        <begin position="90"/>
        <end position="99"/>
    </location>
</feature>
<dbReference type="EC" id="2.7.11.1" evidence="2"/>
<feature type="domain" description="EF-hand" evidence="17">
    <location>
        <begin position="119"/>
        <end position="154"/>
    </location>
</feature>
<keyword evidence="6" id="KW-0677">Repeat</keyword>
<evidence type="ECO:0000256" key="15">
    <source>
        <dbReference type="SAM" id="MobiDB-lite"/>
    </source>
</evidence>
<evidence type="ECO:0000256" key="13">
    <source>
        <dbReference type="ARBA" id="ARBA00048679"/>
    </source>
</evidence>
<keyword evidence="7 14" id="KW-0547">Nucleotide-binding</keyword>
<comment type="cofactor">
    <cofactor evidence="1">
        <name>Mg(2+)</name>
        <dbReference type="ChEBI" id="CHEBI:18420"/>
    </cofactor>
</comment>
<dbReference type="InterPro" id="IPR018247">
    <property type="entry name" value="EF_Hand_1_Ca_BS"/>
</dbReference>
<dbReference type="InterPro" id="IPR011009">
    <property type="entry name" value="Kinase-like_dom_sf"/>
</dbReference>
<comment type="catalytic activity">
    <reaction evidence="12">
        <text>L-threonyl-[protein] + ATP = O-phospho-L-threonyl-[protein] + ADP + H(+)</text>
        <dbReference type="Rhea" id="RHEA:46608"/>
        <dbReference type="Rhea" id="RHEA-COMP:11060"/>
        <dbReference type="Rhea" id="RHEA-COMP:11605"/>
        <dbReference type="ChEBI" id="CHEBI:15378"/>
        <dbReference type="ChEBI" id="CHEBI:30013"/>
        <dbReference type="ChEBI" id="CHEBI:30616"/>
        <dbReference type="ChEBI" id="CHEBI:61977"/>
        <dbReference type="ChEBI" id="CHEBI:456216"/>
        <dbReference type="EC" id="2.7.11.1"/>
    </reaction>
</comment>
<comment type="catalytic activity">
    <reaction evidence="13">
        <text>L-seryl-[protein] + ATP = O-phospho-L-seryl-[protein] + ADP + H(+)</text>
        <dbReference type="Rhea" id="RHEA:17989"/>
        <dbReference type="Rhea" id="RHEA-COMP:9863"/>
        <dbReference type="Rhea" id="RHEA-COMP:11604"/>
        <dbReference type="ChEBI" id="CHEBI:15378"/>
        <dbReference type="ChEBI" id="CHEBI:29999"/>
        <dbReference type="ChEBI" id="CHEBI:30616"/>
        <dbReference type="ChEBI" id="CHEBI:83421"/>
        <dbReference type="ChEBI" id="CHEBI:456216"/>
        <dbReference type="EC" id="2.7.11.1"/>
    </reaction>
</comment>
<keyword evidence="8" id="KW-0418">Kinase</keyword>
<keyword evidence="5" id="KW-0479">Metal-binding</keyword>
<evidence type="ECO:0000256" key="14">
    <source>
        <dbReference type="PROSITE-ProRule" id="PRU10141"/>
    </source>
</evidence>
<dbReference type="VEuPathDB" id="CryptoDB:Cvel_20540"/>
<dbReference type="SUPFAM" id="SSF56112">
    <property type="entry name" value="Protein kinase-like (PK-like)"/>
    <property type="match status" value="1"/>
</dbReference>
<keyword evidence="10 14" id="KW-0067">ATP-binding</keyword>
<accession>A0A0G4G764</accession>
<dbReference type="GO" id="GO:0005509">
    <property type="term" value="F:calcium ion binding"/>
    <property type="evidence" value="ECO:0007669"/>
    <property type="project" value="InterPro"/>
</dbReference>
<dbReference type="Gene3D" id="1.10.510.10">
    <property type="entry name" value="Transferase(Phosphotransferase) domain 1"/>
    <property type="match status" value="1"/>
</dbReference>
<proteinExistence type="inferred from homology"/>
<dbReference type="InterPro" id="IPR000719">
    <property type="entry name" value="Prot_kinase_dom"/>
</dbReference>
<feature type="region of interest" description="Disordered" evidence="15">
    <location>
        <begin position="1"/>
        <end position="34"/>
    </location>
</feature>
<dbReference type="PROSITE" id="PS50011">
    <property type="entry name" value="PROTEIN_KINASE_DOM"/>
    <property type="match status" value="1"/>
</dbReference>
<dbReference type="InterPro" id="IPR002048">
    <property type="entry name" value="EF_hand_dom"/>
</dbReference>
<dbReference type="FunFam" id="3.30.200.20:FF:000315">
    <property type="entry name" value="Calcium-dependent protein kinase 3"/>
    <property type="match status" value="1"/>
</dbReference>
<reference evidence="18" key="1">
    <citation type="submission" date="2014-11" db="EMBL/GenBank/DDBJ databases">
        <authorList>
            <person name="Otto D Thomas"/>
            <person name="Naeem Raeece"/>
        </authorList>
    </citation>
    <scope>NUCLEOTIDE SEQUENCE</scope>
</reference>
<dbReference type="EMBL" id="CDMZ01000941">
    <property type="protein sequence ID" value="CEM24363.1"/>
    <property type="molecule type" value="Genomic_DNA"/>
</dbReference>
<dbReference type="Gene3D" id="3.30.200.20">
    <property type="entry name" value="Phosphorylase Kinase, domain 1"/>
    <property type="match status" value="1"/>
</dbReference>
<evidence type="ECO:0000256" key="10">
    <source>
        <dbReference type="ARBA" id="ARBA00022840"/>
    </source>
</evidence>
<evidence type="ECO:0000256" key="11">
    <source>
        <dbReference type="ARBA" id="ARBA00024334"/>
    </source>
</evidence>
<dbReference type="InterPro" id="IPR050205">
    <property type="entry name" value="CDPK_Ser/Thr_kinases"/>
</dbReference>
<evidence type="ECO:0000256" key="12">
    <source>
        <dbReference type="ARBA" id="ARBA00047899"/>
    </source>
</evidence>
<dbReference type="GO" id="GO:0004674">
    <property type="term" value="F:protein serine/threonine kinase activity"/>
    <property type="evidence" value="ECO:0007669"/>
    <property type="project" value="UniProtKB-KW"/>
</dbReference>
<evidence type="ECO:0000256" key="1">
    <source>
        <dbReference type="ARBA" id="ARBA00001946"/>
    </source>
</evidence>
<protein>
    <recommendedName>
        <fullName evidence="2">non-specific serine/threonine protein kinase</fullName>
        <ecNumber evidence="2">2.7.11.1</ecNumber>
    </recommendedName>
</protein>
<dbReference type="CDD" id="cd00051">
    <property type="entry name" value="EFh"/>
    <property type="match status" value="2"/>
</dbReference>
<dbReference type="SMART" id="SM00220">
    <property type="entry name" value="S_TKc"/>
    <property type="match status" value="1"/>
</dbReference>
<dbReference type="GO" id="GO:0005524">
    <property type="term" value="F:ATP binding"/>
    <property type="evidence" value="ECO:0007669"/>
    <property type="project" value="UniProtKB-UniRule"/>
</dbReference>
<dbReference type="SMART" id="SM00054">
    <property type="entry name" value="EFh"/>
    <property type="match status" value="5"/>
</dbReference>
<name>A0A0G4G764_9ALVE</name>
<gene>
    <name evidence="18" type="ORF">Cvel_20540</name>
</gene>
<feature type="binding site" evidence="14">
    <location>
        <position position="258"/>
    </location>
    <ligand>
        <name>ATP</name>
        <dbReference type="ChEBI" id="CHEBI:30616"/>
    </ligand>
</feature>
<comment type="similarity">
    <text evidence="11">Belongs to the protein kinase superfamily. Ser/Thr protein kinase family. CDPK subfamily.</text>
</comment>
<evidence type="ECO:0000256" key="9">
    <source>
        <dbReference type="ARBA" id="ARBA00022837"/>
    </source>
</evidence>
<keyword evidence="9" id="KW-0106">Calcium</keyword>
<evidence type="ECO:0000256" key="6">
    <source>
        <dbReference type="ARBA" id="ARBA00022737"/>
    </source>
</evidence>